<dbReference type="Pfam" id="PF03009">
    <property type="entry name" value="GDPD"/>
    <property type="match status" value="1"/>
</dbReference>
<evidence type="ECO:0000313" key="4">
    <source>
        <dbReference type="Proteomes" id="UP000007383"/>
    </source>
</evidence>
<dbReference type="eggNOG" id="COG0584">
    <property type="taxonomic scope" value="Bacteria"/>
</dbReference>
<keyword evidence="1" id="KW-0812">Transmembrane</keyword>
<dbReference type="AlphaFoldDB" id="H9UMH2"/>
<dbReference type="InterPro" id="IPR030395">
    <property type="entry name" value="GP_PDE_dom"/>
</dbReference>
<evidence type="ECO:0000256" key="1">
    <source>
        <dbReference type="SAM" id="Phobius"/>
    </source>
</evidence>
<evidence type="ECO:0000259" key="2">
    <source>
        <dbReference type="PROSITE" id="PS51704"/>
    </source>
</evidence>
<protein>
    <submittedName>
        <fullName evidence="3">Glycerophosphoryl diester phosphodiesterase</fullName>
    </submittedName>
</protein>
<dbReference type="RefSeq" id="WP_014456697.1">
    <property type="nucleotide sequence ID" value="NC_017098.1"/>
</dbReference>
<accession>H9UMH2</accession>
<dbReference type="SUPFAM" id="SSF51695">
    <property type="entry name" value="PLC-like phosphodiesterases"/>
    <property type="match status" value="1"/>
</dbReference>
<dbReference type="PANTHER" id="PTHR46211">
    <property type="entry name" value="GLYCEROPHOSPHORYL DIESTER PHOSPHODIESTERASE"/>
    <property type="match status" value="1"/>
</dbReference>
<dbReference type="HOGENOM" id="CLU_030006_3_6_12"/>
<dbReference type="OrthoDB" id="384721at2"/>
<keyword evidence="4" id="KW-1185">Reference proteome</keyword>
<dbReference type="GO" id="GO:0008081">
    <property type="term" value="F:phosphoric diester hydrolase activity"/>
    <property type="evidence" value="ECO:0007669"/>
    <property type="project" value="InterPro"/>
</dbReference>
<name>H9UMH2_SPIAZ</name>
<dbReference type="KEGG" id="sfc:Spiaf_2690"/>
<evidence type="ECO:0000313" key="3">
    <source>
        <dbReference type="EMBL" id="AFG38715.1"/>
    </source>
</evidence>
<dbReference type="PROSITE" id="PS51704">
    <property type="entry name" value="GP_PDE"/>
    <property type="match status" value="1"/>
</dbReference>
<dbReference type="GO" id="GO:0006629">
    <property type="term" value="P:lipid metabolic process"/>
    <property type="evidence" value="ECO:0007669"/>
    <property type="project" value="InterPro"/>
</dbReference>
<dbReference type="InterPro" id="IPR017946">
    <property type="entry name" value="PLC-like_Pdiesterase_TIM-brl"/>
</dbReference>
<organism evidence="3 4">
    <name type="scientific">Spirochaeta africana (strain ATCC 700263 / DSM 8902 / Z-7692)</name>
    <dbReference type="NCBI Taxonomy" id="889378"/>
    <lineage>
        <taxon>Bacteria</taxon>
        <taxon>Pseudomonadati</taxon>
        <taxon>Spirochaetota</taxon>
        <taxon>Spirochaetia</taxon>
        <taxon>Spirochaetales</taxon>
        <taxon>Spirochaetaceae</taxon>
        <taxon>Spirochaeta</taxon>
    </lineage>
</organism>
<dbReference type="PATRIC" id="fig|889378.3.peg.2663"/>
<sequence>MTKPRIIAAAVAAVIIGIYLFAALRPAPDARTFFRSLPQDRTLVIAHRGGAEIFPENTLYAFRRADDLGADILEMDVHATADGVPVVIHDETVDRTTNGSGLVSSFTLEELQQLDAGYWFEQPAGSDEFPYRYRDLQIPTLREVFQAFPDAHMIVETKENNPALAAAMIELVQEYGREERTMLASFHHEMLVYFREHLPTTVTHASSDEVIPFLIASWLRLEGLLSPQHEAFVVPIRHGRLPVITRRFLAAADARGLATAAWTINTPEQLLQLAEKGAWGLITDRPDLAHTIVRQAGLD</sequence>
<keyword evidence="1" id="KW-1133">Transmembrane helix</keyword>
<proteinExistence type="predicted"/>
<keyword evidence="1" id="KW-0472">Membrane</keyword>
<dbReference type="EMBL" id="CP003282">
    <property type="protein sequence ID" value="AFG38715.1"/>
    <property type="molecule type" value="Genomic_DNA"/>
</dbReference>
<dbReference type="STRING" id="889378.Spiaf_2690"/>
<dbReference type="CDD" id="cd08561">
    <property type="entry name" value="GDPD_cytoplasmic_ScUgpQ2_like"/>
    <property type="match status" value="1"/>
</dbReference>
<dbReference type="PANTHER" id="PTHR46211:SF14">
    <property type="entry name" value="GLYCEROPHOSPHODIESTER PHOSPHODIESTERASE"/>
    <property type="match status" value="1"/>
</dbReference>
<gene>
    <name evidence="3" type="ordered locus">Spiaf_2690</name>
</gene>
<dbReference type="Gene3D" id="3.20.20.190">
    <property type="entry name" value="Phosphatidylinositol (PI) phosphodiesterase"/>
    <property type="match status" value="1"/>
</dbReference>
<dbReference type="Proteomes" id="UP000007383">
    <property type="component" value="Chromosome"/>
</dbReference>
<feature type="transmembrane region" description="Helical" evidence="1">
    <location>
        <begin position="6"/>
        <end position="24"/>
    </location>
</feature>
<feature type="domain" description="GP-PDE" evidence="2">
    <location>
        <begin position="42"/>
        <end position="293"/>
    </location>
</feature>
<reference evidence="4" key="1">
    <citation type="journal article" date="2013" name="Stand. Genomic Sci.">
        <title>Complete genome sequence of the halophilic bacterium Spirochaeta africana type strain (Z-7692(T)) from the alkaline Lake Magadi in the East African Rift.</title>
        <authorList>
            <person name="Liolos K."/>
            <person name="Abt B."/>
            <person name="Scheuner C."/>
            <person name="Teshima H."/>
            <person name="Held B."/>
            <person name="Lapidus A."/>
            <person name="Nolan M."/>
            <person name="Lucas S."/>
            <person name="Deshpande S."/>
            <person name="Cheng J.F."/>
            <person name="Tapia R."/>
            <person name="Goodwin L.A."/>
            <person name="Pitluck S."/>
            <person name="Pagani I."/>
            <person name="Ivanova N."/>
            <person name="Mavromatis K."/>
            <person name="Mikhailova N."/>
            <person name="Huntemann M."/>
            <person name="Pati A."/>
            <person name="Chen A."/>
            <person name="Palaniappan K."/>
            <person name="Land M."/>
            <person name="Rohde M."/>
            <person name="Tindall B.J."/>
            <person name="Detter J.C."/>
            <person name="Goker M."/>
            <person name="Bristow J."/>
            <person name="Eisen J.A."/>
            <person name="Markowitz V."/>
            <person name="Hugenholtz P."/>
            <person name="Woyke T."/>
            <person name="Klenk H.P."/>
            <person name="Kyrpides N.C."/>
        </authorList>
    </citation>
    <scope>NUCLEOTIDE SEQUENCE</scope>
    <source>
        <strain evidence="4">ATCC 700263 / DSM 8902 / Z-7692</strain>
    </source>
</reference>